<dbReference type="Gene3D" id="2.115.10.20">
    <property type="entry name" value="Glycosyl hydrolase domain, family 43"/>
    <property type="match status" value="1"/>
</dbReference>
<dbReference type="Proteomes" id="UP000284120">
    <property type="component" value="Unassembled WGS sequence"/>
</dbReference>
<dbReference type="RefSeq" id="WP_113648639.1">
    <property type="nucleotide sequence ID" value="NZ_QMHN01000006.1"/>
</dbReference>
<dbReference type="PANTHER" id="PTHR48261:SF2">
    <property type="entry name" value="ACETYLGLUCOSAMINYLTRANSFERASE"/>
    <property type="match status" value="1"/>
</dbReference>
<dbReference type="Pfam" id="PF24793">
    <property type="entry name" value="GINT1_N"/>
    <property type="match status" value="1"/>
</dbReference>
<dbReference type="OrthoDB" id="3771157at2"/>
<name>A0A443YMB9_9SPHI</name>
<evidence type="ECO:0000313" key="2">
    <source>
        <dbReference type="EMBL" id="RWU04889.1"/>
    </source>
</evidence>
<proteinExistence type="predicted"/>
<protein>
    <recommendedName>
        <fullName evidence="1">Glucosamine inositolphosphorylceramide transferase 1 N-terminal domain-containing protein</fullName>
    </recommendedName>
</protein>
<dbReference type="InterPro" id="IPR056442">
    <property type="entry name" value="GINT1_N"/>
</dbReference>
<dbReference type="SUPFAM" id="SSF75005">
    <property type="entry name" value="Arabinanase/levansucrase/invertase"/>
    <property type="match status" value="1"/>
</dbReference>
<dbReference type="AlphaFoldDB" id="A0A443YMB9"/>
<dbReference type="PANTHER" id="PTHR48261">
    <property type="entry name" value="ACETYLGLUCOSAMINYLTRANSFERASE"/>
    <property type="match status" value="1"/>
</dbReference>
<evidence type="ECO:0000259" key="1">
    <source>
        <dbReference type="Pfam" id="PF24793"/>
    </source>
</evidence>
<comment type="caution">
    <text evidence="2">The sequence shown here is derived from an EMBL/GenBank/DDBJ whole genome shotgun (WGS) entry which is preliminary data.</text>
</comment>
<dbReference type="InterPro" id="IPR023296">
    <property type="entry name" value="Glyco_hydro_beta-prop_sf"/>
</dbReference>
<reference evidence="2 3" key="1">
    <citation type="submission" date="2018-06" db="EMBL/GenBank/DDBJ databases">
        <title>Pedobacter endophyticus sp. nov., an endophytic bacterium isolated from a leaf of Triticum aestivum.</title>
        <authorList>
            <person name="Zhang L."/>
        </authorList>
    </citation>
    <scope>NUCLEOTIDE SEQUENCE [LARGE SCALE GENOMIC DNA]</scope>
    <source>
        <strain evidence="2 3">CM134L-2</strain>
    </source>
</reference>
<feature type="domain" description="Glucosamine inositolphosphorylceramide transferase 1 N-terminal" evidence="1">
    <location>
        <begin position="57"/>
        <end position="268"/>
    </location>
</feature>
<gene>
    <name evidence="2" type="ORF">DPV69_17150</name>
</gene>
<sequence>MFILSAYHRVLTYWKKIIYELLFIEQWQLRYKFDQNTETGFDGQLNTYQQIIPPKDRFWADPFIVEENGVHYVFVEELEFEEGKGYISVIELEEGVSKPLKSQKILEKPYHLSYPFIFKLQDTYYMIPESTANKTIDLYQCEDFPLKWRYCNALMENVIAADTTIKFHDGKYWLFTLIEPEQGITTNKDLHIFYSDDLLSNNWVAHPANPVVSDVSSARPAGNIFEDEGVLYRPSQDCSKRYGWAMSVNKIITLNEKEYLEEKVTHIMPNWERNLLATHTFNKVGKLSMVDVLVKRHRFLSLF</sequence>
<dbReference type="GO" id="GO:0016757">
    <property type="term" value="F:glycosyltransferase activity"/>
    <property type="evidence" value="ECO:0007669"/>
    <property type="project" value="InterPro"/>
</dbReference>
<keyword evidence="3" id="KW-1185">Reference proteome</keyword>
<accession>A0A443YMB9</accession>
<organism evidence="2 3">
    <name type="scientific">Pedobacter chitinilyticus</name>
    <dbReference type="NCBI Taxonomy" id="2233776"/>
    <lineage>
        <taxon>Bacteria</taxon>
        <taxon>Pseudomonadati</taxon>
        <taxon>Bacteroidota</taxon>
        <taxon>Sphingobacteriia</taxon>
        <taxon>Sphingobacteriales</taxon>
        <taxon>Sphingobacteriaceae</taxon>
        <taxon>Pedobacter</taxon>
    </lineage>
</organism>
<dbReference type="InterPro" id="IPR004263">
    <property type="entry name" value="Exostosin"/>
</dbReference>
<evidence type="ECO:0000313" key="3">
    <source>
        <dbReference type="Proteomes" id="UP000284120"/>
    </source>
</evidence>
<dbReference type="EMBL" id="SAYW01000006">
    <property type="protein sequence ID" value="RWU04889.1"/>
    <property type="molecule type" value="Genomic_DNA"/>
</dbReference>